<dbReference type="InterPro" id="IPR036291">
    <property type="entry name" value="NAD(P)-bd_dom_sf"/>
</dbReference>
<evidence type="ECO:0000256" key="5">
    <source>
        <dbReference type="ARBA" id="ARBA00022963"/>
    </source>
</evidence>
<keyword evidence="9" id="KW-0576">Peroxisome</keyword>
<evidence type="ECO:0000256" key="3">
    <source>
        <dbReference type="ARBA" id="ARBA00008750"/>
    </source>
</evidence>
<evidence type="ECO:0000259" key="16">
    <source>
        <dbReference type="Pfam" id="PF02737"/>
    </source>
</evidence>
<dbReference type="Pfam" id="PF00378">
    <property type="entry name" value="ECH_1"/>
    <property type="match status" value="1"/>
</dbReference>
<keyword evidence="4" id="KW-0276">Fatty acid metabolism</keyword>
<dbReference type="InterPro" id="IPR006176">
    <property type="entry name" value="3-OHacyl-CoA_DH_NAD-bd"/>
</dbReference>
<dbReference type="InterPro" id="IPR029045">
    <property type="entry name" value="ClpP/crotonase-like_dom_sf"/>
</dbReference>
<dbReference type="SUPFAM" id="SSF48179">
    <property type="entry name" value="6-phosphogluconate dehydrogenase C-terminal domain-like"/>
    <property type="match status" value="2"/>
</dbReference>
<dbReference type="InterPro" id="IPR006108">
    <property type="entry name" value="3HC_DH_C"/>
</dbReference>
<feature type="domain" description="3-hydroxyacyl-CoA dehydrogenase C-terminal" evidence="15">
    <location>
        <begin position="482"/>
        <end position="575"/>
    </location>
</feature>
<evidence type="ECO:0000256" key="10">
    <source>
        <dbReference type="ARBA" id="ARBA00023235"/>
    </source>
</evidence>
<dbReference type="GO" id="GO:0003857">
    <property type="term" value="F:(3S)-3-hydroxyacyl-CoA dehydrogenase (NAD+) activity"/>
    <property type="evidence" value="ECO:0007669"/>
    <property type="project" value="UniProtKB-EC"/>
</dbReference>
<organism evidence="17 18">
    <name type="scientific">Parasedimentitalea maritima</name>
    <dbReference type="NCBI Taxonomy" id="2578117"/>
    <lineage>
        <taxon>Bacteria</taxon>
        <taxon>Pseudomonadati</taxon>
        <taxon>Pseudomonadota</taxon>
        <taxon>Alphaproteobacteria</taxon>
        <taxon>Rhodobacterales</taxon>
        <taxon>Paracoccaceae</taxon>
        <taxon>Parasedimentitalea</taxon>
    </lineage>
</organism>
<dbReference type="RefSeq" id="WP_158981389.1">
    <property type="nucleotide sequence ID" value="NZ_WSFO01000014.1"/>
</dbReference>
<dbReference type="GO" id="GO:0004300">
    <property type="term" value="F:enoyl-CoA hydratase activity"/>
    <property type="evidence" value="ECO:0007669"/>
    <property type="project" value="UniProtKB-ARBA"/>
</dbReference>
<dbReference type="AlphaFoldDB" id="A0A6A4RC72"/>
<keyword evidence="6" id="KW-0560">Oxidoreductase</keyword>
<dbReference type="InterPro" id="IPR008927">
    <property type="entry name" value="6-PGluconate_DH-like_C_sf"/>
</dbReference>
<dbReference type="PROSITE" id="PS00166">
    <property type="entry name" value="ENOYL_COA_HYDRATASE"/>
    <property type="match status" value="1"/>
</dbReference>
<keyword evidence="7" id="KW-0520">NAD</keyword>
<dbReference type="SUPFAM" id="SSF51735">
    <property type="entry name" value="NAD(P)-binding Rossmann-fold domains"/>
    <property type="match status" value="1"/>
</dbReference>
<keyword evidence="5" id="KW-0442">Lipid degradation</keyword>
<evidence type="ECO:0000256" key="7">
    <source>
        <dbReference type="ARBA" id="ARBA00023027"/>
    </source>
</evidence>
<evidence type="ECO:0000256" key="1">
    <source>
        <dbReference type="ARBA" id="ARBA00004275"/>
    </source>
</evidence>
<keyword evidence="10" id="KW-0413">Isomerase</keyword>
<sequence>MTPTNSYESAVDYDVTDGVAVITVQNPPVNALSVAVRRGLDAAFAQFSTDTDAKIAVLIGEGRTFIAGADIKEFGKPPQEPRLPDLIQRIENSEKPVIAVLHGTALGGGLEVALGAHYRLALPSAKVGLPEVTLGLIPGAGGTQRLPRLTGVDAALSLMTSGRPIKAEEALNLGVIDQISTETDPKTAGLAYANQLLATKATVRRVGEMPAPLVTATELADWRSKLTKKSRGQLSPLACVDAVEAAATLDFASGMTRERELFMSMLASPQRAALIHAFFAERKVSKLPELQGMDARSVTKVGIIGGGTMGAGIAVSCLLSGLDVTLIERNEDAASTAKATVTRLLGDSLKRGKISEAKHNAILAESFRTNIDYAALSQADLVIEAVFESMEVKHDVFRQLDAVCKPGAILASNTSYLDINEIAAATNRPQDVIGLHFFSPAHVMKLLEVVVPDATAPDVVATGFALAKTLNKIAVRAGVCDGFIGNRILATYRAAADHMVLDGASPYDIDRALKAFGFAMGPFEVSDLAGLDIGWATRKRKAPTLDPRARVAKFADRLCELSRFGQKTSRGFYIYADGSRRGSPDAEVLQFIEAERGELGITPQKMDDETIVRRYMAAMINEGAKVVAEGIAQRPLDVDMTFLSGYGFPRHRGGPMHYADEIGLPAILTDLERYAQDDAYFWQPSQLIRDLVAKGQTLSSLND</sequence>
<dbReference type="SUPFAM" id="SSF52096">
    <property type="entry name" value="ClpP/crotonase"/>
    <property type="match status" value="1"/>
</dbReference>
<dbReference type="CDD" id="cd06558">
    <property type="entry name" value="crotonase-like"/>
    <property type="match status" value="1"/>
</dbReference>
<reference evidence="17 18" key="1">
    <citation type="submission" date="2019-12" db="EMBL/GenBank/DDBJ databases">
        <authorList>
            <person name="Zhang Y.-J."/>
        </authorList>
    </citation>
    <scope>NUCLEOTIDE SEQUENCE [LARGE SCALE GENOMIC DNA]</scope>
    <source>
        <strain evidence="17 18">H18S-6</strain>
    </source>
</reference>
<protein>
    <submittedName>
        <fullName evidence="17">3-hydroxyacyl-CoA dehydrogenase</fullName>
    </submittedName>
</protein>
<evidence type="ECO:0000259" key="15">
    <source>
        <dbReference type="Pfam" id="PF00725"/>
    </source>
</evidence>
<dbReference type="GO" id="GO:0006635">
    <property type="term" value="P:fatty acid beta-oxidation"/>
    <property type="evidence" value="ECO:0007669"/>
    <property type="project" value="UniProtKB-UniPathway"/>
</dbReference>
<dbReference type="EMBL" id="WSFO01000014">
    <property type="protein sequence ID" value="KAE9627285.1"/>
    <property type="molecule type" value="Genomic_DNA"/>
</dbReference>
<dbReference type="FunFam" id="3.40.50.720:FF:000009">
    <property type="entry name" value="Fatty oxidation complex, alpha subunit"/>
    <property type="match status" value="1"/>
</dbReference>
<accession>A0A6A4RC72</accession>
<gene>
    <name evidence="17" type="ORF">GP644_20605</name>
</gene>
<dbReference type="Gene3D" id="3.90.226.10">
    <property type="entry name" value="2-enoyl-CoA Hydratase, Chain A, domain 1"/>
    <property type="match status" value="1"/>
</dbReference>
<evidence type="ECO:0000256" key="9">
    <source>
        <dbReference type="ARBA" id="ARBA00023140"/>
    </source>
</evidence>
<dbReference type="Proteomes" id="UP000441586">
    <property type="component" value="Unassembled WGS sequence"/>
</dbReference>
<dbReference type="InterPro" id="IPR001753">
    <property type="entry name" value="Enoyl-CoA_hydra/iso"/>
</dbReference>
<dbReference type="Pfam" id="PF00725">
    <property type="entry name" value="3HCDH"/>
    <property type="match status" value="2"/>
</dbReference>
<name>A0A6A4RC72_9RHOB</name>
<comment type="pathway">
    <text evidence="2">Lipid metabolism; fatty acid beta-oxidation.</text>
</comment>
<proteinExistence type="inferred from homology"/>
<dbReference type="Gene3D" id="1.10.1040.50">
    <property type="match status" value="1"/>
</dbReference>
<keyword evidence="11" id="KW-0456">Lyase</keyword>
<evidence type="ECO:0000313" key="18">
    <source>
        <dbReference type="Proteomes" id="UP000441586"/>
    </source>
</evidence>
<feature type="domain" description="3-hydroxyacyl-CoA dehydrogenase NAD binding" evidence="16">
    <location>
        <begin position="300"/>
        <end position="477"/>
    </location>
</feature>
<evidence type="ECO:0000256" key="11">
    <source>
        <dbReference type="ARBA" id="ARBA00023239"/>
    </source>
</evidence>
<evidence type="ECO:0000256" key="6">
    <source>
        <dbReference type="ARBA" id="ARBA00023002"/>
    </source>
</evidence>
<dbReference type="InterPro" id="IPR018376">
    <property type="entry name" value="Enoyl-CoA_hyd/isom_CS"/>
</dbReference>
<evidence type="ECO:0000256" key="12">
    <source>
        <dbReference type="ARBA" id="ARBA00023268"/>
    </source>
</evidence>
<comment type="similarity">
    <text evidence="3">In the N-terminal section; belongs to the enoyl-CoA hydratase/isomerase family.</text>
</comment>
<evidence type="ECO:0000256" key="2">
    <source>
        <dbReference type="ARBA" id="ARBA00005005"/>
    </source>
</evidence>
<dbReference type="GO" id="GO:0016853">
    <property type="term" value="F:isomerase activity"/>
    <property type="evidence" value="ECO:0007669"/>
    <property type="project" value="UniProtKB-KW"/>
</dbReference>
<feature type="domain" description="3-hydroxyacyl-CoA dehydrogenase C-terminal" evidence="15">
    <location>
        <begin position="611"/>
        <end position="696"/>
    </location>
</feature>
<keyword evidence="12" id="KW-0511">Multifunctional enzyme</keyword>
<comment type="subcellular location">
    <subcellularLocation>
        <location evidence="1">Peroxisome</location>
    </subcellularLocation>
</comment>
<dbReference type="PANTHER" id="PTHR23309">
    <property type="entry name" value="3-HYDROXYACYL-COA DEHYROGENASE"/>
    <property type="match status" value="1"/>
</dbReference>
<dbReference type="GO" id="GO:0070403">
    <property type="term" value="F:NAD+ binding"/>
    <property type="evidence" value="ECO:0007669"/>
    <property type="project" value="InterPro"/>
</dbReference>
<evidence type="ECO:0000256" key="4">
    <source>
        <dbReference type="ARBA" id="ARBA00022832"/>
    </source>
</evidence>
<keyword evidence="8" id="KW-0443">Lipid metabolism</keyword>
<evidence type="ECO:0000313" key="17">
    <source>
        <dbReference type="EMBL" id="KAE9627285.1"/>
    </source>
</evidence>
<comment type="similarity">
    <text evidence="14">Belongs to the enoyl-CoA hydratase/isomerase family.</text>
</comment>
<evidence type="ECO:0000256" key="14">
    <source>
        <dbReference type="RuleBase" id="RU003707"/>
    </source>
</evidence>
<dbReference type="UniPathway" id="UPA00659"/>
<comment type="caution">
    <text evidence="17">The sequence shown here is derived from an EMBL/GenBank/DDBJ whole genome shotgun (WGS) entry which is preliminary data.</text>
</comment>
<dbReference type="Gene3D" id="3.40.50.720">
    <property type="entry name" value="NAD(P)-binding Rossmann-like Domain"/>
    <property type="match status" value="1"/>
</dbReference>
<dbReference type="Pfam" id="PF02737">
    <property type="entry name" value="3HCDH_N"/>
    <property type="match status" value="1"/>
</dbReference>
<dbReference type="FunFam" id="1.10.1040.50:FF:000006">
    <property type="entry name" value="Peroxisomal bifunctional enzyme"/>
    <property type="match status" value="1"/>
</dbReference>
<comment type="catalytic activity">
    <reaction evidence="13">
        <text>a (3S)-3-hydroxyacyl-CoA + NAD(+) = a 3-oxoacyl-CoA + NADH + H(+)</text>
        <dbReference type="Rhea" id="RHEA:22432"/>
        <dbReference type="ChEBI" id="CHEBI:15378"/>
        <dbReference type="ChEBI" id="CHEBI:57318"/>
        <dbReference type="ChEBI" id="CHEBI:57540"/>
        <dbReference type="ChEBI" id="CHEBI:57945"/>
        <dbReference type="ChEBI" id="CHEBI:90726"/>
        <dbReference type="EC" id="1.1.1.35"/>
    </reaction>
</comment>
<evidence type="ECO:0000256" key="13">
    <source>
        <dbReference type="ARBA" id="ARBA00049556"/>
    </source>
</evidence>
<evidence type="ECO:0000256" key="8">
    <source>
        <dbReference type="ARBA" id="ARBA00023098"/>
    </source>
</evidence>